<dbReference type="EMBL" id="SPUK01000004">
    <property type="protein sequence ID" value="TQV98137.1"/>
    <property type="molecule type" value="Genomic_DNA"/>
</dbReference>
<evidence type="ECO:0000313" key="8">
    <source>
        <dbReference type="Proteomes" id="UP000315783"/>
    </source>
</evidence>
<dbReference type="PROSITE" id="PS51266">
    <property type="entry name" value="ZF_CHY"/>
    <property type="match status" value="1"/>
</dbReference>
<dbReference type="GO" id="GO:0008270">
    <property type="term" value="F:zinc ion binding"/>
    <property type="evidence" value="ECO:0007669"/>
    <property type="project" value="UniProtKB-KW"/>
</dbReference>
<dbReference type="Proteomes" id="UP000315783">
    <property type="component" value="Unassembled WGS sequence"/>
</dbReference>
<evidence type="ECO:0000256" key="4">
    <source>
        <dbReference type="PROSITE-ProRule" id="PRU00601"/>
    </source>
</evidence>
<evidence type="ECO:0000256" key="1">
    <source>
        <dbReference type="ARBA" id="ARBA00022723"/>
    </source>
</evidence>
<dbReference type="AlphaFoldDB" id="A0A545V8T0"/>
<feature type="domain" description="CHY-type" evidence="6">
    <location>
        <begin position="580"/>
        <end position="647"/>
    </location>
</feature>
<dbReference type="InterPro" id="IPR008913">
    <property type="entry name" value="Znf_CHY"/>
</dbReference>
<organism evidence="7 8">
    <name type="scientific">Cordyceps javanica</name>
    <dbReference type="NCBI Taxonomy" id="43265"/>
    <lineage>
        <taxon>Eukaryota</taxon>
        <taxon>Fungi</taxon>
        <taxon>Dikarya</taxon>
        <taxon>Ascomycota</taxon>
        <taxon>Pezizomycotina</taxon>
        <taxon>Sordariomycetes</taxon>
        <taxon>Hypocreomycetidae</taxon>
        <taxon>Hypocreales</taxon>
        <taxon>Cordycipitaceae</taxon>
        <taxon>Cordyceps</taxon>
    </lineage>
</organism>
<keyword evidence="1" id="KW-0479">Metal-binding</keyword>
<dbReference type="SUPFAM" id="SSF161219">
    <property type="entry name" value="CHY zinc finger-like"/>
    <property type="match status" value="1"/>
</dbReference>
<feature type="region of interest" description="Disordered" evidence="5">
    <location>
        <begin position="1"/>
        <end position="39"/>
    </location>
</feature>
<name>A0A545V8T0_9HYPO</name>
<sequence>MLPLHLKDNGASTTRQQAVSEPSGSRVVAKPVPKAQLEDPRGYQLGQVRKRYSPKETTTSDGGTSLIFKMTPSDPDFPFELAHLHCDLLVPKAYPAKQPILRVTNKDIPRGFSINVEKGWDKLAGERKGSTLLSLINALDKNLEIFLSEQKVETVKLVTFKDTRHLQQAHEKIQDAADSPKVVTATKAKTQPVIAIKTPPPRPYVPEKKHTREEIAVAKERRARELRQLEARMGRLPLYRRSADGVVFTLPLEPKKKADLPEGLRSVNNIHLIVPLLYPLQDIRVQLNEADAKDAEPVEDLFVQRAADQKQMNLMGHVNYLAQNLHLLAKMAQLNAVKAEASAPQEKQPEATEVQGSGGESDTEKGHIKYIPRPPEWNIGNDSGSSEEEGTSSSDDGGVEIEKREDHSPISVLDAPEHGTMISFPSVELHGLELLQVSVLSLTVKCDRCRTLNDLTGMKPGTEKTGSCKKCASTFSAKYNPQYVHEHSSRAGFIDLSGCKVADMLPSTFVPTCERCSTPSHGLVSVRGETMTNVCRECHSKFTFKIPDVKFLFITPGTLPPPTCGPKRKTEKLGLHAGEPLPNRGACMHYRKSYRWFRFSCCNKVFSCDRCHEEAEDHPNEWANRMICGWCSREQNYAVDECRFCGRGVIGKKGRGFWEGGKGTRDQRMMSRKDPRKYKRIGTQPGAKKS</sequence>
<dbReference type="InterPro" id="IPR037274">
    <property type="entry name" value="Znf_CHY_sf"/>
</dbReference>
<accession>A0A545V8T0</accession>
<evidence type="ECO:0000256" key="3">
    <source>
        <dbReference type="ARBA" id="ARBA00022833"/>
    </source>
</evidence>
<evidence type="ECO:0000256" key="2">
    <source>
        <dbReference type="ARBA" id="ARBA00022771"/>
    </source>
</evidence>
<proteinExistence type="predicted"/>
<feature type="region of interest" description="Disordered" evidence="5">
    <location>
        <begin position="656"/>
        <end position="690"/>
    </location>
</feature>
<feature type="compositionally biased region" description="Basic and acidic residues" evidence="5">
    <location>
        <begin position="662"/>
        <end position="673"/>
    </location>
</feature>
<feature type="compositionally biased region" description="Polar residues" evidence="5">
    <location>
        <begin position="10"/>
        <end position="23"/>
    </location>
</feature>
<keyword evidence="3" id="KW-0862">Zinc</keyword>
<protein>
    <submittedName>
        <fullName evidence="7">CHY zinc finger domain-containing protein</fullName>
    </submittedName>
</protein>
<evidence type="ECO:0000256" key="5">
    <source>
        <dbReference type="SAM" id="MobiDB-lite"/>
    </source>
</evidence>
<evidence type="ECO:0000259" key="6">
    <source>
        <dbReference type="PROSITE" id="PS51266"/>
    </source>
</evidence>
<keyword evidence="2 4" id="KW-0863">Zinc-finger</keyword>
<feature type="region of interest" description="Disordered" evidence="5">
    <location>
        <begin position="340"/>
        <end position="400"/>
    </location>
</feature>
<evidence type="ECO:0000313" key="7">
    <source>
        <dbReference type="EMBL" id="TQV98137.1"/>
    </source>
</evidence>
<dbReference type="STRING" id="43265.A0A545V8T0"/>
<dbReference type="Pfam" id="PF05495">
    <property type="entry name" value="zf-CHY"/>
    <property type="match status" value="1"/>
</dbReference>
<reference evidence="7 8" key="1">
    <citation type="journal article" date="2019" name="Appl. Microbiol. Biotechnol.">
        <title>Genome sequence of Isaria javanica and comparative genome analysis insights into family S53 peptidase evolution in fungal entomopathogens.</title>
        <authorList>
            <person name="Lin R."/>
            <person name="Zhang X."/>
            <person name="Xin B."/>
            <person name="Zou M."/>
            <person name="Gao Y."/>
            <person name="Qin F."/>
            <person name="Hu Q."/>
            <person name="Xie B."/>
            <person name="Cheng X."/>
        </authorList>
    </citation>
    <scope>NUCLEOTIDE SEQUENCE [LARGE SCALE GENOMIC DNA]</scope>
    <source>
        <strain evidence="7 8">IJ1G</strain>
    </source>
</reference>
<keyword evidence="8" id="KW-1185">Reference proteome</keyword>
<dbReference type="OrthoDB" id="10253329at2759"/>
<gene>
    <name evidence="7" type="ORF">IF1G_03880</name>
</gene>
<comment type="caution">
    <text evidence="7">The sequence shown here is derived from an EMBL/GenBank/DDBJ whole genome shotgun (WGS) entry which is preliminary data.</text>
</comment>